<dbReference type="PANTHER" id="PTHR30572">
    <property type="entry name" value="MEMBRANE COMPONENT OF TRANSPORTER-RELATED"/>
    <property type="match status" value="1"/>
</dbReference>
<feature type="transmembrane region" description="Helical" evidence="7">
    <location>
        <begin position="447"/>
        <end position="466"/>
    </location>
</feature>
<dbReference type="STRING" id="1313296.SAMN05661091_3516"/>
<proteinExistence type="inferred from homology"/>
<dbReference type="GO" id="GO:0005886">
    <property type="term" value="C:plasma membrane"/>
    <property type="evidence" value="ECO:0007669"/>
    <property type="project" value="UniProtKB-SubCell"/>
</dbReference>
<keyword evidence="5 7" id="KW-0472">Membrane</keyword>
<evidence type="ECO:0000256" key="6">
    <source>
        <dbReference type="ARBA" id="ARBA00038076"/>
    </source>
</evidence>
<feature type="transmembrane region" description="Helical" evidence="7">
    <location>
        <begin position="813"/>
        <end position="831"/>
    </location>
</feature>
<gene>
    <name evidence="9" type="ORF">SAMN05661091_3516</name>
</gene>
<dbReference type="PANTHER" id="PTHR30572:SF4">
    <property type="entry name" value="ABC TRANSPORTER PERMEASE YTRF"/>
    <property type="match status" value="1"/>
</dbReference>
<evidence type="ECO:0000313" key="10">
    <source>
        <dbReference type="Proteomes" id="UP000192940"/>
    </source>
</evidence>
<sequence>MIRVQNRKMIHRLAFRIFKANRMRNVIAIIAIAMTTVLFTCLFTTTIGMVENLQNQTLRQAGGDGHAVLKYITDEQYNAVKDHPLIDEISYNLIAADHVDNSAFLKRRLEMYYMDETAMKLGFTVPTTGKAPQAQNEIITDTVTLDLLGVPHEVGAKVPLTYTMKGEQMQTDFVLSGYWETDPVAPVGMAVVSKEFVQAHASELRHTNLVDHNTTGSINAYILFKNSFGLENKLNQVITESGYTMQSGNNADPLPTDIAANVNWAYLSSNFSLADPISLIAIVAVILLITFTGYLMINNLFQISVNKDIRDYGLLKTIGTTRRQMKFIIRQQALLLSIVGIPLGLVIGLIVGNSLLELMLGILTYVGPVNISVHPLIFMGATIFTFVTVWISTRKPGKMAAAVSPVEAVRYQGGRESFKRKKKKSTDGGKIWRMAWSNLGRSKKQTVMMLISMSLSLVLLSTVFTLSRGFDMDKFVSKFVNMDYLIGHANYFNDNRFRQPEDELSESFIKAVQEQEGFQEGGRIYYNIYLGQSSIYREDPDELSSHGYPMNKAEDGNPTLDLYGLDDLPLKRLDIVEGKLDTAKLKSGKYIIEGVHQDDEGRVEWNTSHYQIGDTVQITVDGKKYEYEVMAKAKINQFTIGNRSYDEFAMYLPTEEYLKVVTRPVLMTYGFNMADDQESAMETFIKNYTETIEPLMNYESKQVYVNNFKQLQNMVIIVGSAISFVIGLIGILNFINSILTSILSRRLEFAMLQSIGMTGRQLKRMLLYEGGYYAGATIVLSLILSILFSAFIVRGLVSNLWFFSYQFVLSPLLITYPILFLLFVIVPYLAYRNIRRQTIVERLRIAE</sequence>
<evidence type="ECO:0000259" key="8">
    <source>
        <dbReference type="Pfam" id="PF02687"/>
    </source>
</evidence>
<dbReference type="InterPro" id="IPR003838">
    <property type="entry name" value="ABC3_permease_C"/>
</dbReference>
<keyword evidence="10" id="KW-1185">Reference proteome</keyword>
<feature type="transmembrane region" description="Helical" evidence="7">
    <location>
        <begin position="333"/>
        <end position="351"/>
    </location>
</feature>
<dbReference type="InterPro" id="IPR050250">
    <property type="entry name" value="Macrolide_Exporter_MacB"/>
</dbReference>
<dbReference type="Proteomes" id="UP000192940">
    <property type="component" value="Chromosome I"/>
</dbReference>
<reference evidence="9 10" key="1">
    <citation type="submission" date="2017-04" db="EMBL/GenBank/DDBJ databases">
        <authorList>
            <person name="Afonso C.L."/>
            <person name="Miller P.J."/>
            <person name="Scott M.A."/>
            <person name="Spackman E."/>
            <person name="Goraichik I."/>
            <person name="Dimitrov K.M."/>
            <person name="Suarez D.L."/>
            <person name="Swayne D.E."/>
        </authorList>
    </citation>
    <scope>NUCLEOTIDE SEQUENCE [LARGE SCALE GENOMIC DNA]</scope>
    <source>
        <strain evidence="9 10">N3/975</strain>
    </source>
</reference>
<evidence type="ECO:0000256" key="1">
    <source>
        <dbReference type="ARBA" id="ARBA00004651"/>
    </source>
</evidence>
<organism evidence="9 10">
    <name type="scientific">Paenibacillus uliginis N3/975</name>
    <dbReference type="NCBI Taxonomy" id="1313296"/>
    <lineage>
        <taxon>Bacteria</taxon>
        <taxon>Bacillati</taxon>
        <taxon>Bacillota</taxon>
        <taxon>Bacilli</taxon>
        <taxon>Bacillales</taxon>
        <taxon>Paenibacillaceae</taxon>
        <taxon>Paenibacillus</taxon>
    </lineage>
</organism>
<dbReference type="RefSeq" id="WP_208914362.1">
    <property type="nucleotide sequence ID" value="NZ_LT840184.1"/>
</dbReference>
<name>A0A1X7HJH3_9BACL</name>
<evidence type="ECO:0000256" key="4">
    <source>
        <dbReference type="ARBA" id="ARBA00022989"/>
    </source>
</evidence>
<keyword evidence="2" id="KW-1003">Cell membrane</keyword>
<feature type="domain" description="ABC3 transporter permease C-terminal" evidence="8">
    <location>
        <begin position="721"/>
        <end position="838"/>
    </location>
</feature>
<feature type="transmembrane region" description="Helical" evidence="7">
    <location>
        <begin position="277"/>
        <end position="297"/>
    </location>
</feature>
<evidence type="ECO:0000256" key="7">
    <source>
        <dbReference type="SAM" id="Phobius"/>
    </source>
</evidence>
<keyword evidence="3 7" id="KW-0812">Transmembrane</keyword>
<evidence type="ECO:0000256" key="2">
    <source>
        <dbReference type="ARBA" id="ARBA00022475"/>
    </source>
</evidence>
<feature type="transmembrane region" description="Helical" evidence="7">
    <location>
        <begin position="26"/>
        <end position="50"/>
    </location>
</feature>
<feature type="transmembrane region" description="Helical" evidence="7">
    <location>
        <begin position="770"/>
        <end position="793"/>
    </location>
</feature>
<dbReference type="AlphaFoldDB" id="A0A1X7HJH3"/>
<keyword evidence="4 7" id="KW-1133">Transmembrane helix</keyword>
<feature type="transmembrane region" description="Helical" evidence="7">
    <location>
        <begin position="371"/>
        <end position="391"/>
    </location>
</feature>
<protein>
    <submittedName>
        <fullName evidence="9">Putative ABC transport system permease protein</fullName>
    </submittedName>
</protein>
<evidence type="ECO:0000313" key="9">
    <source>
        <dbReference type="EMBL" id="SMF86818.1"/>
    </source>
</evidence>
<evidence type="ECO:0000256" key="5">
    <source>
        <dbReference type="ARBA" id="ARBA00023136"/>
    </source>
</evidence>
<dbReference type="GO" id="GO:0022857">
    <property type="term" value="F:transmembrane transporter activity"/>
    <property type="evidence" value="ECO:0007669"/>
    <property type="project" value="TreeGrafter"/>
</dbReference>
<evidence type="ECO:0000256" key="3">
    <source>
        <dbReference type="ARBA" id="ARBA00022692"/>
    </source>
</evidence>
<feature type="domain" description="ABC3 transporter permease C-terminal" evidence="8">
    <location>
        <begin position="284"/>
        <end position="398"/>
    </location>
</feature>
<accession>A0A1X7HJH3</accession>
<dbReference type="EMBL" id="LT840184">
    <property type="protein sequence ID" value="SMF86818.1"/>
    <property type="molecule type" value="Genomic_DNA"/>
</dbReference>
<feature type="transmembrane region" description="Helical" evidence="7">
    <location>
        <begin position="714"/>
        <end position="735"/>
    </location>
</feature>
<dbReference type="Pfam" id="PF02687">
    <property type="entry name" value="FtsX"/>
    <property type="match status" value="2"/>
</dbReference>
<comment type="similarity">
    <text evidence="6">Belongs to the ABC-4 integral membrane protein family.</text>
</comment>
<comment type="subcellular location">
    <subcellularLocation>
        <location evidence="1">Cell membrane</location>
        <topology evidence="1">Multi-pass membrane protein</topology>
    </subcellularLocation>
</comment>